<dbReference type="Gene3D" id="3.40.50.1820">
    <property type="entry name" value="alpha/beta hydrolase"/>
    <property type="match status" value="1"/>
</dbReference>
<dbReference type="InterPro" id="IPR029058">
    <property type="entry name" value="AB_hydrolase_fold"/>
</dbReference>
<dbReference type="InterPro" id="IPR000801">
    <property type="entry name" value="Esterase-like"/>
</dbReference>
<dbReference type="PANTHER" id="PTHR48098:SF6">
    <property type="entry name" value="FERRI-BACILLIBACTIN ESTERASE BESA"/>
    <property type="match status" value="1"/>
</dbReference>
<accession>A0ABW9MFC1</accession>
<dbReference type="Proteomes" id="UP001637994">
    <property type="component" value="Unassembled WGS sequence"/>
</dbReference>
<proteinExistence type="predicted"/>
<keyword evidence="1" id="KW-0378">Hydrolase</keyword>
<dbReference type="Pfam" id="PF00756">
    <property type="entry name" value="Esterase"/>
    <property type="match status" value="1"/>
</dbReference>
<sequence>MSNIKRENNLEEYYLEMDYKKEIRRIRVILPYSYNQNKSRKYPVVYLHDGQNIFFDNESYSGRSWGLIETIRDNKNLKEFIGVAIDNSPARMAEYSPWPLDQSLADLKIERPEGDAYADFILNTLKPFIDQKFRTKKSKKFTSMIGSSAGANISAFIGKKYQAKIGNLGIFSLASFAFKDEFENYFKDTRLKSNQKIYIKVGTEESGERKISQAYIDSSIKYYDLLIKAGIPIDNIKLRIISGDTHSEEDWAKSLLDCLGFVLQ</sequence>
<reference evidence="1 2" key="1">
    <citation type="journal article" date="2025" name="Anaerobe">
        <title>Description of Anaerococcus kampingiae sp. nov., Anaerococcus groningensis sp. nov., Anaerococcus martiniensis sp. nov., and Anaerococcus cruorum sp. nov., isolated from human clinical specimens.</title>
        <authorList>
            <person name="Boiten K.E."/>
            <person name="Meijer J."/>
            <person name="van Wezel E.M."/>
            <person name="Veloo A.C.M."/>
        </authorList>
    </citation>
    <scope>NUCLEOTIDE SEQUENCE [LARGE SCALE GENOMIC DNA]</scope>
    <source>
        <strain evidence="1 2">ENR0874</strain>
    </source>
</reference>
<comment type="caution">
    <text evidence="1">The sequence shown here is derived from an EMBL/GenBank/DDBJ whole genome shotgun (WGS) entry which is preliminary data.</text>
</comment>
<dbReference type="GO" id="GO:0016787">
    <property type="term" value="F:hydrolase activity"/>
    <property type="evidence" value="ECO:0007669"/>
    <property type="project" value="UniProtKB-KW"/>
</dbReference>
<dbReference type="EMBL" id="JBGMEF010000044">
    <property type="protein sequence ID" value="MFO3667998.1"/>
    <property type="molecule type" value="Genomic_DNA"/>
</dbReference>
<protein>
    <submittedName>
        <fullName evidence="1">Alpha/beta hydrolase</fullName>
    </submittedName>
</protein>
<dbReference type="PANTHER" id="PTHR48098">
    <property type="entry name" value="ENTEROCHELIN ESTERASE-RELATED"/>
    <property type="match status" value="1"/>
</dbReference>
<dbReference type="RefSeq" id="WP_265215345.1">
    <property type="nucleotide sequence ID" value="NZ_JBGMEF010000044.1"/>
</dbReference>
<organism evidence="1 2">
    <name type="scientific">Anaerococcus kampingae</name>
    <dbReference type="NCBI Taxonomy" id="3115614"/>
    <lineage>
        <taxon>Bacteria</taxon>
        <taxon>Bacillati</taxon>
        <taxon>Bacillota</taxon>
        <taxon>Tissierellia</taxon>
        <taxon>Tissierellales</taxon>
        <taxon>Peptoniphilaceae</taxon>
        <taxon>Anaerococcus</taxon>
    </lineage>
</organism>
<evidence type="ECO:0000313" key="1">
    <source>
        <dbReference type="EMBL" id="MFO3667998.1"/>
    </source>
</evidence>
<gene>
    <name evidence="1" type="ORF">ACCQ42_09560</name>
</gene>
<keyword evidence="2" id="KW-1185">Reference proteome</keyword>
<dbReference type="SUPFAM" id="SSF53474">
    <property type="entry name" value="alpha/beta-Hydrolases"/>
    <property type="match status" value="1"/>
</dbReference>
<evidence type="ECO:0000313" key="2">
    <source>
        <dbReference type="Proteomes" id="UP001637994"/>
    </source>
</evidence>
<dbReference type="InterPro" id="IPR050583">
    <property type="entry name" value="Mycobacterial_A85_antigen"/>
</dbReference>
<name>A0ABW9MFC1_9FIRM</name>